<dbReference type="AlphaFoldDB" id="A0A2M4D0B8"/>
<feature type="domain" description="SCP" evidence="4">
    <location>
        <begin position="208"/>
        <end position="347"/>
    </location>
</feature>
<organism evidence="5">
    <name type="scientific">Anopheles darlingi</name>
    <name type="common">Mosquito</name>
    <dbReference type="NCBI Taxonomy" id="43151"/>
    <lineage>
        <taxon>Eukaryota</taxon>
        <taxon>Metazoa</taxon>
        <taxon>Ecdysozoa</taxon>
        <taxon>Arthropoda</taxon>
        <taxon>Hexapoda</taxon>
        <taxon>Insecta</taxon>
        <taxon>Pterygota</taxon>
        <taxon>Neoptera</taxon>
        <taxon>Endopterygota</taxon>
        <taxon>Diptera</taxon>
        <taxon>Nematocera</taxon>
        <taxon>Culicoidea</taxon>
        <taxon>Culicidae</taxon>
        <taxon>Anophelinae</taxon>
        <taxon>Anopheles</taxon>
    </lineage>
</organism>
<evidence type="ECO:0000259" key="4">
    <source>
        <dbReference type="SMART" id="SM00198"/>
    </source>
</evidence>
<dbReference type="CDD" id="cd05382">
    <property type="entry name" value="CAP_GAPR1-like"/>
    <property type="match status" value="1"/>
</dbReference>
<feature type="region of interest" description="Disordered" evidence="3">
    <location>
        <begin position="153"/>
        <end position="199"/>
    </location>
</feature>
<evidence type="ECO:0000256" key="2">
    <source>
        <dbReference type="ARBA" id="ARBA00022525"/>
    </source>
</evidence>
<dbReference type="InterPro" id="IPR001283">
    <property type="entry name" value="CRISP-related"/>
</dbReference>
<dbReference type="InterPro" id="IPR034113">
    <property type="entry name" value="SCP_GAPR1-like"/>
</dbReference>
<dbReference type="Gene3D" id="3.40.33.10">
    <property type="entry name" value="CAP"/>
    <property type="match status" value="1"/>
</dbReference>
<comment type="subcellular location">
    <subcellularLocation>
        <location evidence="1">Secreted</location>
    </subcellularLocation>
</comment>
<dbReference type="GO" id="GO:0005576">
    <property type="term" value="C:extracellular region"/>
    <property type="evidence" value="ECO:0007669"/>
    <property type="project" value="UniProtKB-SubCell"/>
</dbReference>
<dbReference type="SMART" id="SM00198">
    <property type="entry name" value="SCP"/>
    <property type="match status" value="1"/>
</dbReference>
<dbReference type="SUPFAM" id="SSF55797">
    <property type="entry name" value="PR-1-like"/>
    <property type="match status" value="1"/>
</dbReference>
<dbReference type="PANTHER" id="PTHR10334">
    <property type="entry name" value="CYSTEINE-RICH SECRETORY PROTEIN-RELATED"/>
    <property type="match status" value="1"/>
</dbReference>
<dbReference type="VEuPathDB" id="VectorBase:ADAR2_011932"/>
<dbReference type="Pfam" id="PF00188">
    <property type="entry name" value="CAP"/>
    <property type="match status" value="1"/>
</dbReference>
<dbReference type="VEuPathDB" id="VectorBase:ADAC009604"/>
<proteinExistence type="predicted"/>
<accession>A0A2M4D0B8</accession>
<dbReference type="InterPro" id="IPR035940">
    <property type="entry name" value="CAP_sf"/>
</dbReference>
<dbReference type="InterPro" id="IPR014044">
    <property type="entry name" value="CAP_dom"/>
</dbReference>
<dbReference type="EMBL" id="GGFL01006370">
    <property type="protein sequence ID" value="MBW70548.1"/>
    <property type="molecule type" value="Transcribed_RNA"/>
</dbReference>
<feature type="region of interest" description="Disordered" evidence="3">
    <location>
        <begin position="359"/>
        <end position="395"/>
    </location>
</feature>
<dbReference type="FunFam" id="3.40.33.10:FF:000010">
    <property type="entry name" value="Predicted protein"/>
    <property type="match status" value="1"/>
</dbReference>
<name>A0A2M4D0B8_ANODA</name>
<dbReference type="PRINTS" id="PR00837">
    <property type="entry name" value="V5TPXLIKE"/>
</dbReference>
<keyword evidence="2" id="KW-0964">Secreted</keyword>
<dbReference type="InterPro" id="IPR018244">
    <property type="entry name" value="Allrgn_V5/Tpx1_CS"/>
</dbReference>
<evidence type="ECO:0000256" key="1">
    <source>
        <dbReference type="ARBA" id="ARBA00004613"/>
    </source>
</evidence>
<evidence type="ECO:0000313" key="5">
    <source>
        <dbReference type="EMBL" id="MBW70548.1"/>
    </source>
</evidence>
<evidence type="ECO:0000256" key="3">
    <source>
        <dbReference type="SAM" id="MobiDB-lite"/>
    </source>
</evidence>
<dbReference type="PROSITE" id="PS01009">
    <property type="entry name" value="CRISP_1"/>
    <property type="match status" value="1"/>
</dbReference>
<sequence>MALQKKFSSNDMELLSIGKVGGGGGGGAGSGVPLVNNLGAAVGQGSGRPTSVTDPNGNGLPGIMSCGGGNSNNNSVKMPSKKIQFSNPEFSITPIETLPGSTVRPAPSRRREEAIVMANLRKRVAACDLNKNVRKPAANAAAANLDDISINDTGQTQDALDNRPLLPKSTPTEQRKERPKNGSGNDAGTSGGGGAEDSPKVKIVMDKEFIFECLCWHNEYRMRHGAPALTVSAELCELAKLWANHLASTNELYYQSGTNYGQNIFCCPANSLLTDLSGQEVATYWYSTNRRYDYFKEPHLLHTNVNTGHFSQMVWRASRYFGVSKSISKTGKLFVVAYYYPAGNVMGEFRQNVLPPLVANESDAPQHHPGGGPQAAGHLSRPPSAKDLENLSASH</sequence>
<protein>
    <submittedName>
        <fullName evidence="5">Putative scp-like extracellular protein</fullName>
    </submittedName>
</protein>
<reference evidence="5" key="1">
    <citation type="submission" date="2018-01" db="EMBL/GenBank/DDBJ databases">
        <title>An insight into the sialome of Amazonian anophelines.</title>
        <authorList>
            <person name="Ribeiro J.M."/>
            <person name="Scarpassa V."/>
            <person name="Calvo E."/>
        </authorList>
    </citation>
    <scope>NUCLEOTIDE SEQUENCE</scope>
</reference>